<accession>A0ABV6QFM6</accession>
<evidence type="ECO:0000259" key="2">
    <source>
        <dbReference type="Pfam" id="PF21390"/>
    </source>
</evidence>
<dbReference type="Pfam" id="PF21390">
    <property type="entry name" value="Irp3-like_C"/>
    <property type="match status" value="1"/>
</dbReference>
<evidence type="ECO:0000313" key="3">
    <source>
        <dbReference type="EMBL" id="MFC0623427.1"/>
    </source>
</evidence>
<dbReference type="NCBIfam" id="TIGR01761">
    <property type="entry name" value="thiaz-red"/>
    <property type="match status" value="1"/>
</dbReference>
<dbReference type="RefSeq" id="WP_380044126.1">
    <property type="nucleotide sequence ID" value="NZ_JBHLTC010000005.1"/>
</dbReference>
<dbReference type="PANTHER" id="PTHR43377:SF1">
    <property type="entry name" value="BILIVERDIN REDUCTASE A"/>
    <property type="match status" value="1"/>
</dbReference>
<dbReference type="Pfam" id="PF01408">
    <property type="entry name" value="GFO_IDH_MocA"/>
    <property type="match status" value="1"/>
</dbReference>
<feature type="domain" description="Thiazolinyl imine reductase-like C-terminal" evidence="2">
    <location>
        <begin position="146"/>
        <end position="242"/>
    </location>
</feature>
<organism evidence="3 4">
    <name type="scientific">Kribbella deserti</name>
    <dbReference type="NCBI Taxonomy" id="1926257"/>
    <lineage>
        <taxon>Bacteria</taxon>
        <taxon>Bacillati</taxon>
        <taxon>Actinomycetota</taxon>
        <taxon>Actinomycetes</taxon>
        <taxon>Propionibacteriales</taxon>
        <taxon>Kribbellaceae</taxon>
        <taxon>Kribbella</taxon>
    </lineage>
</organism>
<dbReference type="InterPro" id="IPR051450">
    <property type="entry name" value="Gfo/Idh/MocA_Oxidoreductases"/>
</dbReference>
<comment type="caution">
    <text evidence="3">The sequence shown here is derived from an EMBL/GenBank/DDBJ whole genome shotgun (WGS) entry which is preliminary data.</text>
</comment>
<dbReference type="InterPro" id="IPR000683">
    <property type="entry name" value="Gfo/Idh/MocA-like_OxRdtase_N"/>
</dbReference>
<proteinExistence type="predicted"/>
<dbReference type="PANTHER" id="PTHR43377">
    <property type="entry name" value="BILIVERDIN REDUCTASE A"/>
    <property type="match status" value="1"/>
</dbReference>
<dbReference type="InterPro" id="IPR048655">
    <property type="entry name" value="Irp3-like_C"/>
</dbReference>
<evidence type="ECO:0000313" key="4">
    <source>
        <dbReference type="Proteomes" id="UP001589890"/>
    </source>
</evidence>
<dbReference type="InterPro" id="IPR010091">
    <property type="entry name" value="Thiazolinyl_imide_reductase"/>
</dbReference>
<sequence>MTRRLRVVVCGTTFGQFYLAGIQALPQEYELAGIVARGSDRSTACAERVGVPLYRTPAEVPADVDVACVVVRSGAMGGPGSEIAREFLARGIHVLQEQPVHQGDLADCYRAARAGGATYRLGDLYVHLPAVRRFVAAARVLLADRAASYVDAACSMQVAFPLLHILGDALGVLRPWQVIAVGNEGPLSVLHGTIGGIPLTLRIQNEVDPDDPDNHIHLLHRITIGTASGSLGLTDTHGPVVWNPRLHIPAAVRDRYDFAGEGTGHLGTASSLALGPAQPPSYRESLSRHWPAAIGADLLALRAVVLGLPGADRPEQYHLTLSRMWQDVTSALGYPALRPGQDHEPLPVASLAGAVAGIADGIS</sequence>
<name>A0ABV6QFM6_9ACTN</name>
<feature type="domain" description="Gfo/Idh/MocA-like oxidoreductase N-terminal" evidence="1">
    <location>
        <begin position="5"/>
        <end position="118"/>
    </location>
</feature>
<dbReference type="InterPro" id="IPR036291">
    <property type="entry name" value="NAD(P)-bd_dom_sf"/>
</dbReference>
<protein>
    <submittedName>
        <fullName evidence="3">Gfo/Idh/MocA family oxidoreductase</fullName>
    </submittedName>
</protein>
<reference evidence="3 4" key="1">
    <citation type="submission" date="2024-09" db="EMBL/GenBank/DDBJ databases">
        <authorList>
            <person name="Sun Q."/>
            <person name="Mori K."/>
        </authorList>
    </citation>
    <scope>NUCLEOTIDE SEQUENCE [LARGE SCALE GENOMIC DNA]</scope>
    <source>
        <strain evidence="3 4">CGMCC 1.15906</strain>
    </source>
</reference>
<gene>
    <name evidence="3" type="ORF">ACFFGN_05095</name>
</gene>
<keyword evidence="4" id="KW-1185">Reference proteome</keyword>
<dbReference type="SUPFAM" id="SSF51735">
    <property type="entry name" value="NAD(P)-binding Rossmann-fold domains"/>
    <property type="match status" value="1"/>
</dbReference>
<dbReference type="EMBL" id="JBHLTC010000005">
    <property type="protein sequence ID" value="MFC0623427.1"/>
    <property type="molecule type" value="Genomic_DNA"/>
</dbReference>
<evidence type="ECO:0000259" key="1">
    <source>
        <dbReference type="Pfam" id="PF01408"/>
    </source>
</evidence>
<dbReference type="Proteomes" id="UP001589890">
    <property type="component" value="Unassembled WGS sequence"/>
</dbReference>
<dbReference type="Gene3D" id="3.30.360.10">
    <property type="entry name" value="Dihydrodipicolinate Reductase, domain 2"/>
    <property type="match status" value="1"/>
</dbReference>
<dbReference type="Gene3D" id="3.40.50.720">
    <property type="entry name" value="NAD(P)-binding Rossmann-like Domain"/>
    <property type="match status" value="1"/>
</dbReference>